<accession>A0ABW2N475</accession>
<keyword evidence="2" id="KW-0812">Transmembrane</keyword>
<feature type="compositionally biased region" description="Pro residues" evidence="1">
    <location>
        <begin position="218"/>
        <end position="247"/>
    </location>
</feature>
<feature type="transmembrane region" description="Helical" evidence="2">
    <location>
        <begin position="149"/>
        <end position="171"/>
    </location>
</feature>
<evidence type="ECO:0000313" key="3">
    <source>
        <dbReference type="EMBL" id="MFC7361269.1"/>
    </source>
</evidence>
<feature type="transmembrane region" description="Helical" evidence="2">
    <location>
        <begin position="92"/>
        <end position="118"/>
    </location>
</feature>
<feature type="compositionally biased region" description="Basic and acidic residues" evidence="1">
    <location>
        <begin position="262"/>
        <end position="273"/>
    </location>
</feature>
<organism evidence="3 4">
    <name type="scientific">Nocardioides astragali</name>
    <dbReference type="NCBI Taxonomy" id="1776736"/>
    <lineage>
        <taxon>Bacteria</taxon>
        <taxon>Bacillati</taxon>
        <taxon>Actinomycetota</taxon>
        <taxon>Actinomycetes</taxon>
        <taxon>Propionibacteriales</taxon>
        <taxon>Nocardioidaceae</taxon>
        <taxon>Nocardioides</taxon>
    </lineage>
</organism>
<evidence type="ECO:0000313" key="4">
    <source>
        <dbReference type="Proteomes" id="UP001596524"/>
    </source>
</evidence>
<evidence type="ECO:0008006" key="5">
    <source>
        <dbReference type="Google" id="ProtNLM"/>
    </source>
</evidence>
<protein>
    <recommendedName>
        <fullName evidence="5">DUF4064 domain-containing protein</fullName>
    </recommendedName>
</protein>
<evidence type="ECO:0000256" key="2">
    <source>
        <dbReference type="SAM" id="Phobius"/>
    </source>
</evidence>
<dbReference type="RefSeq" id="WP_255888223.1">
    <property type="nucleotide sequence ID" value="NZ_JAFMZM010000001.1"/>
</dbReference>
<keyword evidence="2" id="KW-0472">Membrane</keyword>
<evidence type="ECO:0000256" key="1">
    <source>
        <dbReference type="SAM" id="MobiDB-lite"/>
    </source>
</evidence>
<feature type="transmembrane region" description="Helical" evidence="2">
    <location>
        <begin position="36"/>
        <end position="62"/>
    </location>
</feature>
<name>A0ABW2N475_9ACTN</name>
<gene>
    <name evidence="3" type="ORF">ACFQO6_13405</name>
</gene>
<dbReference type="EMBL" id="JBHTCH010000014">
    <property type="protein sequence ID" value="MFC7361269.1"/>
    <property type="molecule type" value="Genomic_DNA"/>
</dbReference>
<feature type="region of interest" description="Disordered" evidence="1">
    <location>
        <begin position="1"/>
        <end position="28"/>
    </location>
</feature>
<feature type="transmembrane region" description="Helical" evidence="2">
    <location>
        <begin position="125"/>
        <end position="143"/>
    </location>
</feature>
<feature type="region of interest" description="Disordered" evidence="1">
    <location>
        <begin position="184"/>
        <end position="273"/>
    </location>
</feature>
<reference evidence="4" key="1">
    <citation type="journal article" date="2019" name="Int. J. Syst. Evol. Microbiol.">
        <title>The Global Catalogue of Microorganisms (GCM) 10K type strain sequencing project: providing services to taxonomists for standard genome sequencing and annotation.</title>
        <authorList>
            <consortium name="The Broad Institute Genomics Platform"/>
            <consortium name="The Broad Institute Genome Sequencing Center for Infectious Disease"/>
            <person name="Wu L."/>
            <person name="Ma J."/>
        </authorList>
    </citation>
    <scope>NUCLEOTIDE SEQUENCE [LARGE SCALE GENOMIC DNA]</scope>
    <source>
        <strain evidence="4">FCH27</strain>
    </source>
</reference>
<comment type="caution">
    <text evidence="3">The sequence shown here is derived from an EMBL/GenBank/DDBJ whole genome shotgun (WGS) entry which is preliminary data.</text>
</comment>
<keyword evidence="4" id="KW-1185">Reference proteome</keyword>
<keyword evidence="2" id="KW-1133">Transmembrane helix</keyword>
<dbReference type="Proteomes" id="UP001596524">
    <property type="component" value="Unassembled WGS sequence"/>
</dbReference>
<sequence length="273" mass="28479">MSEPTPYGQPNPYAQQPSYGMAQQPMGDRRPGTVTAAAWITIVFSAITGAVTGLLGLSLLVAGDQFIEDGELDAELQKIPELRDLDITADQLVGVATAILLVLAVWALVAIVLAVLVLRRSNVSRILLVISSAVTAVLSLLGGASGVSLVLVVAAVAVIVLLFTGGAGDWFKRLSGGYPGSPTGYPSTQYGSPYGVQPGQDAPTPYPSSDNPYGQTPQPQPPAADNPYGQQPPPAENPYGQQPPPAENPYGQQPPAEGGTDYPDHPPRDYPGR</sequence>
<proteinExistence type="predicted"/>
<feature type="compositionally biased region" description="Polar residues" evidence="1">
    <location>
        <begin position="207"/>
        <end position="217"/>
    </location>
</feature>